<protein>
    <submittedName>
        <fullName evidence="1">Uncharacterized protein</fullName>
    </submittedName>
</protein>
<evidence type="ECO:0000313" key="1">
    <source>
        <dbReference type="EMBL" id="JAH61157.1"/>
    </source>
</evidence>
<sequence length="23" mass="2746">MYWMEGCTCLHLCRKALFTHSSQ</sequence>
<name>A0A0E9U5Y2_ANGAN</name>
<reference evidence="1" key="2">
    <citation type="journal article" date="2015" name="Fish Shellfish Immunol.">
        <title>Early steps in the European eel (Anguilla anguilla)-Vibrio vulnificus interaction in the gills: Role of the RtxA13 toxin.</title>
        <authorList>
            <person name="Callol A."/>
            <person name="Pajuelo D."/>
            <person name="Ebbesson L."/>
            <person name="Teles M."/>
            <person name="MacKenzie S."/>
            <person name="Amaro C."/>
        </authorList>
    </citation>
    <scope>NUCLEOTIDE SEQUENCE</scope>
</reference>
<reference evidence="1" key="1">
    <citation type="submission" date="2014-11" db="EMBL/GenBank/DDBJ databases">
        <authorList>
            <person name="Amaro Gonzalez C."/>
        </authorList>
    </citation>
    <scope>NUCLEOTIDE SEQUENCE</scope>
</reference>
<dbReference type="AlphaFoldDB" id="A0A0E9U5Y2"/>
<proteinExistence type="predicted"/>
<dbReference type="EMBL" id="GBXM01047420">
    <property type="protein sequence ID" value="JAH61157.1"/>
    <property type="molecule type" value="Transcribed_RNA"/>
</dbReference>
<organism evidence="1">
    <name type="scientific">Anguilla anguilla</name>
    <name type="common">European freshwater eel</name>
    <name type="synonym">Muraena anguilla</name>
    <dbReference type="NCBI Taxonomy" id="7936"/>
    <lineage>
        <taxon>Eukaryota</taxon>
        <taxon>Metazoa</taxon>
        <taxon>Chordata</taxon>
        <taxon>Craniata</taxon>
        <taxon>Vertebrata</taxon>
        <taxon>Euteleostomi</taxon>
        <taxon>Actinopterygii</taxon>
        <taxon>Neopterygii</taxon>
        <taxon>Teleostei</taxon>
        <taxon>Anguilliformes</taxon>
        <taxon>Anguillidae</taxon>
        <taxon>Anguilla</taxon>
    </lineage>
</organism>
<accession>A0A0E9U5Y2</accession>